<sequence length="326" mass="34524">MRAIIVDKPENQYQASVQLVEESQLPDGDVSVDVEWSTINYKDALAISGKAPVVRSFPMVPGIDFVGKVRESGDSRYKAGDYVVLNGWGVGEGHWGGYAQIARVKGDWLIPLPDGITPRYAMAIGTAGYTAMLCVMALEKHGIQPDDGEILITGATGGVGSVAIALLSKLGYSVTAVSGKSDAAEYLHQLGAKQILPRDEFSAPGKPLAKERWAGVIDVAGGNTLANACAQTKYGGAVAACGLAESMQLPATVAPFILRGVHLIGVDSVMCPREKRLAAWQRLATDLDMQLLDKMLTEIPLDEVIPNANALLAGKLKGRVVVKIAD</sequence>
<dbReference type="InterPro" id="IPR036291">
    <property type="entry name" value="NAD(P)-bd_dom_sf"/>
</dbReference>
<dbReference type="InterPro" id="IPR013154">
    <property type="entry name" value="ADH-like_N"/>
</dbReference>
<dbReference type="InterPro" id="IPR020843">
    <property type="entry name" value="ER"/>
</dbReference>
<evidence type="ECO:0000313" key="3">
    <source>
        <dbReference type="Proteomes" id="UP001596364"/>
    </source>
</evidence>
<dbReference type="InterPro" id="IPR013149">
    <property type="entry name" value="ADH-like_C"/>
</dbReference>
<gene>
    <name evidence="2" type="ORF">ACFP85_15665</name>
</gene>
<dbReference type="Proteomes" id="UP001596364">
    <property type="component" value="Unassembled WGS sequence"/>
</dbReference>
<dbReference type="Gene3D" id="3.40.50.720">
    <property type="entry name" value="NAD(P)-binding Rossmann-like Domain"/>
    <property type="match status" value="1"/>
</dbReference>
<dbReference type="InterPro" id="IPR011032">
    <property type="entry name" value="GroES-like_sf"/>
</dbReference>
<dbReference type="GO" id="GO:0016491">
    <property type="term" value="F:oxidoreductase activity"/>
    <property type="evidence" value="ECO:0007669"/>
    <property type="project" value="UniProtKB-KW"/>
</dbReference>
<dbReference type="Pfam" id="PF08240">
    <property type="entry name" value="ADH_N"/>
    <property type="match status" value="1"/>
</dbReference>
<dbReference type="Pfam" id="PF00107">
    <property type="entry name" value="ADH_zinc_N"/>
    <property type="match status" value="1"/>
</dbReference>
<dbReference type="SUPFAM" id="SSF51735">
    <property type="entry name" value="NAD(P)-binding Rossmann-fold domains"/>
    <property type="match status" value="1"/>
</dbReference>
<comment type="caution">
    <text evidence="2">The sequence shown here is derived from an EMBL/GenBank/DDBJ whole genome shotgun (WGS) entry which is preliminary data.</text>
</comment>
<keyword evidence="2" id="KW-0560">Oxidoreductase</keyword>
<dbReference type="SMART" id="SM00829">
    <property type="entry name" value="PKS_ER"/>
    <property type="match status" value="1"/>
</dbReference>
<dbReference type="EC" id="1.-.-.-" evidence="2"/>
<reference evidence="3" key="1">
    <citation type="journal article" date="2019" name="Int. J. Syst. Evol. Microbiol.">
        <title>The Global Catalogue of Microorganisms (GCM) 10K type strain sequencing project: providing services to taxonomists for standard genome sequencing and annotation.</title>
        <authorList>
            <consortium name="The Broad Institute Genomics Platform"/>
            <consortium name="The Broad Institute Genome Sequencing Center for Infectious Disease"/>
            <person name="Wu L."/>
            <person name="Ma J."/>
        </authorList>
    </citation>
    <scope>NUCLEOTIDE SEQUENCE [LARGE SCALE GENOMIC DNA]</scope>
    <source>
        <strain evidence="3">CGMCC 1.16031</strain>
    </source>
</reference>
<dbReference type="PANTHER" id="PTHR43677:SF1">
    <property type="entry name" value="ACRYLYL-COA REDUCTASE ACUI-RELATED"/>
    <property type="match status" value="1"/>
</dbReference>
<evidence type="ECO:0000313" key="2">
    <source>
        <dbReference type="EMBL" id="MFC6441591.1"/>
    </source>
</evidence>
<dbReference type="InterPro" id="IPR014188">
    <property type="entry name" value="Acrylyl-CoA_reductase_AcuI"/>
</dbReference>
<dbReference type="EMBL" id="JBHSUS010000001">
    <property type="protein sequence ID" value="MFC6441591.1"/>
    <property type="molecule type" value="Genomic_DNA"/>
</dbReference>
<dbReference type="Gene3D" id="3.90.180.10">
    <property type="entry name" value="Medium-chain alcohol dehydrogenases, catalytic domain"/>
    <property type="match status" value="1"/>
</dbReference>
<dbReference type="NCBIfam" id="TIGR02823">
    <property type="entry name" value="oxido_YhdH"/>
    <property type="match status" value="1"/>
</dbReference>
<proteinExistence type="predicted"/>
<name>A0ABW1XP64_9ALTE</name>
<dbReference type="InterPro" id="IPR051397">
    <property type="entry name" value="Zn-ADH-like_protein"/>
</dbReference>
<dbReference type="SUPFAM" id="SSF50129">
    <property type="entry name" value="GroES-like"/>
    <property type="match status" value="1"/>
</dbReference>
<dbReference type="RefSeq" id="WP_131257655.1">
    <property type="nucleotide sequence ID" value="NZ_JBHSUS010000001.1"/>
</dbReference>
<organism evidence="2 3">
    <name type="scientific">Pseudobowmanella zhangzhouensis</name>
    <dbReference type="NCBI Taxonomy" id="1537679"/>
    <lineage>
        <taxon>Bacteria</taxon>
        <taxon>Pseudomonadati</taxon>
        <taxon>Pseudomonadota</taxon>
        <taxon>Gammaproteobacteria</taxon>
        <taxon>Alteromonadales</taxon>
        <taxon>Alteromonadaceae</taxon>
    </lineage>
</organism>
<accession>A0ABW1XP64</accession>
<dbReference type="CDD" id="cd08288">
    <property type="entry name" value="MDR_yhdh"/>
    <property type="match status" value="1"/>
</dbReference>
<evidence type="ECO:0000259" key="1">
    <source>
        <dbReference type="SMART" id="SM00829"/>
    </source>
</evidence>
<feature type="domain" description="Enoyl reductase (ER)" evidence="1">
    <location>
        <begin position="14"/>
        <end position="322"/>
    </location>
</feature>
<dbReference type="PANTHER" id="PTHR43677">
    <property type="entry name" value="SHORT-CHAIN DEHYDROGENASE/REDUCTASE"/>
    <property type="match status" value="1"/>
</dbReference>
<protein>
    <submittedName>
        <fullName evidence="2">MDR family oxidoreductase</fullName>
        <ecNumber evidence="2">1.-.-.-</ecNumber>
    </submittedName>
</protein>
<keyword evidence="3" id="KW-1185">Reference proteome</keyword>